<dbReference type="PANTHER" id="PTHR44591">
    <property type="entry name" value="STRESS RESPONSE REGULATOR PROTEIN 1"/>
    <property type="match status" value="1"/>
</dbReference>
<dbReference type="Proteomes" id="UP000494252">
    <property type="component" value="Unassembled WGS sequence"/>
</dbReference>
<protein>
    <submittedName>
        <fullName evidence="4">Response regulator MprA</fullName>
    </submittedName>
</protein>
<evidence type="ECO:0000259" key="3">
    <source>
        <dbReference type="PROSITE" id="PS50110"/>
    </source>
</evidence>
<proteinExistence type="predicted"/>
<dbReference type="RefSeq" id="WP_175159304.1">
    <property type="nucleotide sequence ID" value="NZ_CADIKI010000005.1"/>
</dbReference>
<dbReference type="PROSITE" id="PS50110">
    <property type="entry name" value="RESPONSE_REGULATORY"/>
    <property type="match status" value="1"/>
</dbReference>
<dbReference type="InterPro" id="IPR001789">
    <property type="entry name" value="Sig_transdc_resp-reg_receiver"/>
</dbReference>
<sequence length="125" mass="13499">MHQPLRILVVDDHELGAQAVALAMTFAGYEAQFAFSGEDALRRLASWTPDIAILDVNMPPPNGFQLAATLRGRRDTEGIYLIAHTSMEESEVQNQGVQAGFDAFCRKGAGADPLMAIISDVQAPN</sequence>
<accession>A0A6J5FWH1</accession>
<feature type="domain" description="Response regulatory" evidence="3">
    <location>
        <begin position="6"/>
        <end position="122"/>
    </location>
</feature>
<dbReference type="Pfam" id="PF00072">
    <property type="entry name" value="Response_reg"/>
    <property type="match status" value="1"/>
</dbReference>
<evidence type="ECO:0000256" key="2">
    <source>
        <dbReference type="PROSITE-ProRule" id="PRU00169"/>
    </source>
</evidence>
<reference evidence="4 5" key="1">
    <citation type="submission" date="2020-04" db="EMBL/GenBank/DDBJ databases">
        <authorList>
            <person name="De Canck E."/>
        </authorList>
    </citation>
    <scope>NUCLEOTIDE SEQUENCE [LARGE SCALE GENOMIC DNA]</scope>
    <source>
        <strain evidence="4 5">LMG 27177</strain>
    </source>
</reference>
<name>A0A6J5FWH1_9BURK</name>
<evidence type="ECO:0000256" key="1">
    <source>
        <dbReference type="ARBA" id="ARBA00022553"/>
    </source>
</evidence>
<evidence type="ECO:0000313" key="5">
    <source>
        <dbReference type="Proteomes" id="UP000494252"/>
    </source>
</evidence>
<dbReference type="SUPFAM" id="SSF52172">
    <property type="entry name" value="CheY-like"/>
    <property type="match status" value="1"/>
</dbReference>
<dbReference type="PANTHER" id="PTHR44591:SF23">
    <property type="entry name" value="CHEY SUBFAMILY"/>
    <property type="match status" value="1"/>
</dbReference>
<dbReference type="EMBL" id="CADIKI010000005">
    <property type="protein sequence ID" value="CAB3786843.1"/>
    <property type="molecule type" value="Genomic_DNA"/>
</dbReference>
<dbReference type="AlphaFoldDB" id="A0A6J5FWH1"/>
<dbReference type="InterPro" id="IPR050595">
    <property type="entry name" value="Bact_response_regulator"/>
</dbReference>
<feature type="modified residue" description="4-aspartylphosphate" evidence="2">
    <location>
        <position position="55"/>
    </location>
</feature>
<dbReference type="InterPro" id="IPR011006">
    <property type="entry name" value="CheY-like_superfamily"/>
</dbReference>
<gene>
    <name evidence="4" type="primary">mprA_3</name>
    <name evidence="4" type="ORF">LMG27177_02088</name>
</gene>
<dbReference type="GO" id="GO:0000160">
    <property type="term" value="P:phosphorelay signal transduction system"/>
    <property type="evidence" value="ECO:0007669"/>
    <property type="project" value="InterPro"/>
</dbReference>
<evidence type="ECO:0000313" key="4">
    <source>
        <dbReference type="EMBL" id="CAB3786843.1"/>
    </source>
</evidence>
<dbReference type="Gene3D" id="3.40.50.2300">
    <property type="match status" value="1"/>
</dbReference>
<organism evidence="4 5">
    <name type="scientific">Paraburkholderia fynbosensis</name>
    <dbReference type="NCBI Taxonomy" id="1200993"/>
    <lineage>
        <taxon>Bacteria</taxon>
        <taxon>Pseudomonadati</taxon>
        <taxon>Pseudomonadota</taxon>
        <taxon>Betaproteobacteria</taxon>
        <taxon>Burkholderiales</taxon>
        <taxon>Burkholderiaceae</taxon>
        <taxon>Paraburkholderia</taxon>
    </lineage>
</organism>
<keyword evidence="1 2" id="KW-0597">Phosphoprotein</keyword>
<dbReference type="SMART" id="SM00448">
    <property type="entry name" value="REC"/>
    <property type="match status" value="1"/>
</dbReference>
<keyword evidence="5" id="KW-1185">Reference proteome</keyword>